<proteinExistence type="predicted"/>
<sequence length="51" mass="5822">MLFIYFVQSVTFYVIMNNKIRMFLNASLQLTTIGKLLIMSCLCVVSQGNLT</sequence>
<dbReference type="EMBL" id="FNDW01000001">
    <property type="protein sequence ID" value="SDH61318.1"/>
    <property type="molecule type" value="Genomic_DNA"/>
</dbReference>
<dbReference type="Proteomes" id="UP000198869">
    <property type="component" value="Unassembled WGS sequence"/>
</dbReference>
<accession>A0A1G8DUP1</accession>
<dbReference type="AlphaFoldDB" id="A0A1G8DUP1"/>
<reference evidence="2" key="1">
    <citation type="submission" date="2016-10" db="EMBL/GenBank/DDBJ databases">
        <authorList>
            <person name="Varghese N."/>
            <person name="Submissions S."/>
        </authorList>
    </citation>
    <scope>NUCLEOTIDE SEQUENCE [LARGE SCALE GENOMIC DNA]</scope>
    <source>
        <strain evidence="2">DSM 17071</strain>
    </source>
</reference>
<protein>
    <submittedName>
        <fullName evidence="1">Uncharacterized protein</fullName>
    </submittedName>
</protein>
<name>A0A1G8DUP1_9FLAO</name>
<evidence type="ECO:0000313" key="1">
    <source>
        <dbReference type="EMBL" id="SDH61318.1"/>
    </source>
</evidence>
<evidence type="ECO:0000313" key="2">
    <source>
        <dbReference type="Proteomes" id="UP000198869"/>
    </source>
</evidence>
<keyword evidence="2" id="KW-1185">Reference proteome</keyword>
<organism evidence="1 2">
    <name type="scientific">Chryseobacterium taeanense</name>
    <dbReference type="NCBI Taxonomy" id="311334"/>
    <lineage>
        <taxon>Bacteria</taxon>
        <taxon>Pseudomonadati</taxon>
        <taxon>Bacteroidota</taxon>
        <taxon>Flavobacteriia</taxon>
        <taxon>Flavobacteriales</taxon>
        <taxon>Weeksellaceae</taxon>
        <taxon>Chryseobacterium group</taxon>
        <taxon>Chryseobacterium</taxon>
    </lineage>
</organism>
<gene>
    <name evidence="1" type="ORF">SAMN05421846_101315</name>
</gene>